<dbReference type="KEGG" id="bly:A2T55_03150"/>
<organism evidence="3 4">
    <name type="scientific">Brevibacterium linens</name>
    <dbReference type="NCBI Taxonomy" id="1703"/>
    <lineage>
        <taxon>Bacteria</taxon>
        <taxon>Bacillati</taxon>
        <taxon>Actinomycetota</taxon>
        <taxon>Actinomycetes</taxon>
        <taxon>Micrococcales</taxon>
        <taxon>Brevibacteriaceae</taxon>
        <taxon>Brevibacterium</taxon>
    </lineage>
</organism>
<feature type="compositionally biased region" description="Polar residues" evidence="1">
    <location>
        <begin position="1"/>
        <end position="25"/>
    </location>
</feature>
<evidence type="ECO:0000313" key="3">
    <source>
        <dbReference type="EMBL" id="AMT92912.1"/>
    </source>
</evidence>
<accession>A0A144MDE0</accession>
<evidence type="ECO:0000256" key="1">
    <source>
        <dbReference type="SAM" id="MobiDB-lite"/>
    </source>
</evidence>
<dbReference type="Pfam" id="PF07553">
    <property type="entry name" value="Lipoprotein_Ltp"/>
    <property type="match status" value="1"/>
</dbReference>
<gene>
    <name evidence="3" type="ORF">A2T55_03150</name>
</gene>
<evidence type="ECO:0000259" key="2">
    <source>
        <dbReference type="Pfam" id="PF07553"/>
    </source>
</evidence>
<reference evidence="4" key="1">
    <citation type="submission" date="2016-03" db="EMBL/GenBank/DDBJ databases">
        <authorList>
            <person name="Ploux O."/>
        </authorList>
    </citation>
    <scope>NUCLEOTIDE SEQUENCE [LARGE SCALE GENOMIC DNA]</scope>
    <source>
        <strain evidence="4">BS258</strain>
    </source>
</reference>
<dbReference type="EMBL" id="CP014869">
    <property type="protein sequence ID" value="AMT92912.1"/>
    <property type="molecule type" value="Genomic_DNA"/>
</dbReference>
<sequence length="59" mass="6581">MTENRASSTPVNLILSSEPHSSACTSGRHPLQKRRAPTSEYDEQFTQSEADYAIENLNN</sequence>
<name>A0A144MDE0_BRELN</name>
<dbReference type="RefSeq" id="WP_062860786.1">
    <property type="nucleotide sequence ID" value="NZ_CP014869.1"/>
</dbReference>
<feature type="region of interest" description="Disordered" evidence="1">
    <location>
        <begin position="1"/>
        <end position="59"/>
    </location>
</feature>
<dbReference type="AlphaFoldDB" id="A0A144MDE0"/>
<evidence type="ECO:0000313" key="4">
    <source>
        <dbReference type="Proteomes" id="UP000075950"/>
    </source>
</evidence>
<feature type="domain" description="Putative host cell surface-exposed lipoprotein Ltp-like HTH region" evidence="2">
    <location>
        <begin position="38"/>
        <end position="57"/>
    </location>
</feature>
<proteinExistence type="predicted"/>
<protein>
    <recommendedName>
        <fullName evidence="2">Putative host cell surface-exposed lipoprotein Ltp-like HTH region domain-containing protein</fullName>
    </recommendedName>
</protein>
<dbReference type="Proteomes" id="UP000075950">
    <property type="component" value="Chromosome"/>
</dbReference>
<dbReference type="InterPro" id="IPR011434">
    <property type="entry name" value="Ltp-like_HTH"/>
</dbReference>